<sequence>MSYQSGAIPTFNTSQAGGLGAAEEAESGNNMWETRFGMRVDLLAAFAYLLGPISALLLLILETHNDYVRFHAYQAALLSTPLLLLRALAALLRFPAVLCTFSTLLVIAPSLYMVWRAYIDAARNGLVRFQIPFIGPLADRWVSEE</sequence>
<comment type="subcellular location">
    <subcellularLocation>
        <location evidence="1">Membrane</location>
        <topology evidence="1">Multi-pass membrane protein</topology>
    </subcellularLocation>
</comment>
<dbReference type="PANTHER" id="PTHR36460:SF1">
    <property type="entry name" value="UPF0132 DOMAIN PROTEIN (AFU_ORTHOLOGUE AFUA_3G10255)"/>
    <property type="match status" value="1"/>
</dbReference>
<evidence type="ECO:0000256" key="1">
    <source>
        <dbReference type="ARBA" id="ARBA00004141"/>
    </source>
</evidence>
<feature type="transmembrane region" description="Helical" evidence="5">
    <location>
        <begin position="70"/>
        <end position="88"/>
    </location>
</feature>
<protein>
    <submittedName>
        <fullName evidence="6">Uncharacterized protein</fullName>
    </submittedName>
</protein>
<dbReference type="EMBL" id="KB467831">
    <property type="protein sequence ID" value="PCH33630.1"/>
    <property type="molecule type" value="Genomic_DNA"/>
</dbReference>
<gene>
    <name evidence="6" type="ORF">WOLCODRAFT_135230</name>
</gene>
<evidence type="ECO:0000313" key="6">
    <source>
        <dbReference type="EMBL" id="PCH33630.1"/>
    </source>
</evidence>
<evidence type="ECO:0000256" key="5">
    <source>
        <dbReference type="SAM" id="Phobius"/>
    </source>
</evidence>
<organism evidence="6 7">
    <name type="scientific">Wolfiporia cocos (strain MD-104)</name>
    <name type="common">Brown rot fungus</name>
    <dbReference type="NCBI Taxonomy" id="742152"/>
    <lineage>
        <taxon>Eukaryota</taxon>
        <taxon>Fungi</taxon>
        <taxon>Dikarya</taxon>
        <taxon>Basidiomycota</taxon>
        <taxon>Agaricomycotina</taxon>
        <taxon>Agaricomycetes</taxon>
        <taxon>Polyporales</taxon>
        <taxon>Phaeolaceae</taxon>
        <taxon>Wolfiporia</taxon>
    </lineage>
</organism>
<feature type="transmembrane region" description="Helical" evidence="5">
    <location>
        <begin position="42"/>
        <end position="61"/>
    </location>
</feature>
<dbReference type="AlphaFoldDB" id="A0A2H3IUH1"/>
<dbReference type="Proteomes" id="UP000218811">
    <property type="component" value="Unassembled WGS sequence"/>
</dbReference>
<reference evidence="6 7" key="1">
    <citation type="journal article" date="2012" name="Science">
        <title>The Paleozoic origin of enzymatic lignin decomposition reconstructed from 31 fungal genomes.</title>
        <authorList>
            <person name="Floudas D."/>
            <person name="Binder M."/>
            <person name="Riley R."/>
            <person name="Barry K."/>
            <person name="Blanchette R.A."/>
            <person name="Henrissat B."/>
            <person name="Martinez A.T."/>
            <person name="Otillar R."/>
            <person name="Spatafora J.W."/>
            <person name="Yadav J.S."/>
            <person name="Aerts A."/>
            <person name="Benoit I."/>
            <person name="Boyd A."/>
            <person name="Carlson A."/>
            <person name="Copeland A."/>
            <person name="Coutinho P.M."/>
            <person name="de Vries R.P."/>
            <person name="Ferreira P."/>
            <person name="Findley K."/>
            <person name="Foster B."/>
            <person name="Gaskell J."/>
            <person name="Glotzer D."/>
            <person name="Gorecki P."/>
            <person name="Heitman J."/>
            <person name="Hesse C."/>
            <person name="Hori C."/>
            <person name="Igarashi K."/>
            <person name="Jurgens J.A."/>
            <person name="Kallen N."/>
            <person name="Kersten P."/>
            <person name="Kohler A."/>
            <person name="Kuees U."/>
            <person name="Kumar T.K.A."/>
            <person name="Kuo A."/>
            <person name="LaButti K."/>
            <person name="Larrondo L.F."/>
            <person name="Lindquist E."/>
            <person name="Ling A."/>
            <person name="Lombard V."/>
            <person name="Lucas S."/>
            <person name="Lundell T."/>
            <person name="Martin R."/>
            <person name="McLaughlin D.J."/>
            <person name="Morgenstern I."/>
            <person name="Morin E."/>
            <person name="Murat C."/>
            <person name="Nagy L.G."/>
            <person name="Nolan M."/>
            <person name="Ohm R.A."/>
            <person name="Patyshakuliyeva A."/>
            <person name="Rokas A."/>
            <person name="Ruiz-Duenas F.J."/>
            <person name="Sabat G."/>
            <person name="Salamov A."/>
            <person name="Samejima M."/>
            <person name="Schmutz J."/>
            <person name="Slot J.C."/>
            <person name="St John F."/>
            <person name="Stenlid J."/>
            <person name="Sun H."/>
            <person name="Sun S."/>
            <person name="Syed K."/>
            <person name="Tsang A."/>
            <person name="Wiebenga A."/>
            <person name="Young D."/>
            <person name="Pisabarro A."/>
            <person name="Eastwood D.C."/>
            <person name="Martin F."/>
            <person name="Cullen D."/>
            <person name="Grigoriev I.V."/>
            <person name="Hibbett D.S."/>
        </authorList>
    </citation>
    <scope>NUCLEOTIDE SEQUENCE [LARGE SCALE GENOMIC DNA]</scope>
    <source>
        <strain evidence="6 7">MD-104</strain>
    </source>
</reference>
<dbReference type="GO" id="GO:0016020">
    <property type="term" value="C:membrane"/>
    <property type="evidence" value="ECO:0007669"/>
    <property type="project" value="UniProtKB-SubCell"/>
</dbReference>
<evidence type="ECO:0000256" key="3">
    <source>
        <dbReference type="ARBA" id="ARBA00022989"/>
    </source>
</evidence>
<dbReference type="OMA" id="IRMDFEA"/>
<keyword evidence="3 5" id="KW-1133">Transmembrane helix</keyword>
<evidence type="ECO:0000256" key="2">
    <source>
        <dbReference type="ARBA" id="ARBA00022692"/>
    </source>
</evidence>
<dbReference type="OrthoDB" id="5546837at2759"/>
<accession>A0A2H3IUH1</accession>
<keyword evidence="7" id="KW-1185">Reference proteome</keyword>
<dbReference type="STRING" id="742152.A0A2H3IUH1"/>
<name>A0A2H3IUH1_WOLCO</name>
<dbReference type="PANTHER" id="PTHR36460">
    <property type="entry name" value="UPF0132 DOMAIN PROTEIN (AFU_ORTHOLOGUE AFUA_3G10255)"/>
    <property type="match status" value="1"/>
</dbReference>
<evidence type="ECO:0000313" key="7">
    <source>
        <dbReference type="Proteomes" id="UP000218811"/>
    </source>
</evidence>
<proteinExistence type="predicted"/>
<keyword evidence="2 5" id="KW-0812">Transmembrane</keyword>
<feature type="transmembrane region" description="Helical" evidence="5">
    <location>
        <begin position="94"/>
        <end position="115"/>
    </location>
</feature>
<evidence type="ECO:0000256" key="4">
    <source>
        <dbReference type="ARBA" id="ARBA00023136"/>
    </source>
</evidence>
<keyword evidence="4 5" id="KW-0472">Membrane</keyword>